<evidence type="ECO:0000313" key="1">
    <source>
        <dbReference type="EMBL" id="KMQ81984.1"/>
    </source>
</evidence>
<comment type="caution">
    <text evidence="1">The sequence shown here is derived from an EMBL/GenBank/DDBJ whole genome shotgun (WGS) entry which is preliminary data.</text>
</comment>
<organism evidence="1 2">
    <name type="scientific">Lasius niger</name>
    <name type="common">Black garden ant</name>
    <dbReference type="NCBI Taxonomy" id="67767"/>
    <lineage>
        <taxon>Eukaryota</taxon>
        <taxon>Metazoa</taxon>
        <taxon>Ecdysozoa</taxon>
        <taxon>Arthropoda</taxon>
        <taxon>Hexapoda</taxon>
        <taxon>Insecta</taxon>
        <taxon>Pterygota</taxon>
        <taxon>Neoptera</taxon>
        <taxon>Endopterygota</taxon>
        <taxon>Hymenoptera</taxon>
        <taxon>Apocrita</taxon>
        <taxon>Aculeata</taxon>
        <taxon>Formicoidea</taxon>
        <taxon>Formicidae</taxon>
        <taxon>Formicinae</taxon>
        <taxon>Lasius</taxon>
        <taxon>Lasius</taxon>
    </lineage>
</organism>
<dbReference type="Proteomes" id="UP000036403">
    <property type="component" value="Unassembled WGS sequence"/>
</dbReference>
<accession>A0A0J7JV43</accession>
<proteinExistence type="predicted"/>
<keyword evidence="2" id="KW-1185">Reference proteome</keyword>
<dbReference type="AlphaFoldDB" id="A0A0J7JV43"/>
<name>A0A0J7JV43_LASNI</name>
<protein>
    <submittedName>
        <fullName evidence="1">Nb-arc domain containing protein</fullName>
    </submittedName>
</protein>
<evidence type="ECO:0000313" key="2">
    <source>
        <dbReference type="Proteomes" id="UP000036403"/>
    </source>
</evidence>
<gene>
    <name evidence="1" type="ORF">RF55_24581</name>
</gene>
<sequence length="159" mass="18451">MLVNNVFDPRPKKEIHRLQVWGSRWPRHRSSSPDPLPRIQATYYASCYQRGMRWATILRHPHHCSLCQRDIFKELVQDVVQEVRVSSAIQSTIEKVGPVDLMSDYSTPLGADQRHCLPTWSNNKRRHDGANRDACQSLSPEEVLRATDSVKIRLRQCVH</sequence>
<dbReference type="PaxDb" id="67767-A0A0J7JV43"/>
<dbReference type="EMBL" id="LBMM01029680">
    <property type="protein sequence ID" value="KMQ81984.1"/>
    <property type="molecule type" value="Genomic_DNA"/>
</dbReference>
<reference evidence="1 2" key="1">
    <citation type="submission" date="2015-04" db="EMBL/GenBank/DDBJ databases">
        <title>Lasius niger genome sequencing.</title>
        <authorList>
            <person name="Konorov E.A."/>
            <person name="Nikitin M.A."/>
            <person name="Kirill M.V."/>
            <person name="Chang P."/>
        </authorList>
    </citation>
    <scope>NUCLEOTIDE SEQUENCE [LARGE SCALE GENOMIC DNA]</scope>
    <source>
        <tissue evidence="1">Whole</tissue>
    </source>
</reference>